<reference evidence="3" key="1">
    <citation type="submission" date="2016-10" db="EMBL/GenBank/DDBJ databases">
        <authorList>
            <person name="Varghese N."/>
            <person name="Submissions S."/>
        </authorList>
    </citation>
    <scope>NUCLEOTIDE SEQUENCE [LARGE SCALE GENOMIC DNA]</scope>
    <source>
        <strain evidence="3">CGMCC 1.11012</strain>
    </source>
</reference>
<evidence type="ECO:0000313" key="2">
    <source>
        <dbReference type="EMBL" id="SDK69226.1"/>
    </source>
</evidence>
<accession>A0A1G9DZE2</accession>
<protein>
    <recommendedName>
        <fullName evidence="1">DUF7674 domain-containing protein</fullName>
    </recommendedName>
</protein>
<sequence length="122" mass="14237">MNEKSEEFMRKMLELLPSTEATYRESITLHDEVLETVIIEDIFMPEIIKLLKEERNINLLEIIFEFFEGISNDEDAHLINVFSVTVLEILGNDKLILETARKYMGTKTYQLQIEADKALGRI</sequence>
<dbReference type="EMBL" id="FNDX01000050">
    <property type="protein sequence ID" value="SDK69226.1"/>
    <property type="molecule type" value="Genomic_DNA"/>
</dbReference>
<dbReference type="Pfam" id="PF24722">
    <property type="entry name" value="DUF7674"/>
    <property type="match status" value="1"/>
</dbReference>
<evidence type="ECO:0000259" key="1">
    <source>
        <dbReference type="Pfam" id="PF24722"/>
    </source>
</evidence>
<feature type="domain" description="DUF7674" evidence="1">
    <location>
        <begin position="10"/>
        <end position="114"/>
    </location>
</feature>
<keyword evidence="3" id="KW-1185">Reference proteome</keyword>
<evidence type="ECO:0000313" key="3">
    <source>
        <dbReference type="Proteomes" id="UP000199050"/>
    </source>
</evidence>
<gene>
    <name evidence="2" type="ORF">SAMN05216192_15039</name>
</gene>
<organism evidence="2 3">
    <name type="scientific">Paenibacillus typhae</name>
    <dbReference type="NCBI Taxonomy" id="1174501"/>
    <lineage>
        <taxon>Bacteria</taxon>
        <taxon>Bacillati</taxon>
        <taxon>Bacillota</taxon>
        <taxon>Bacilli</taxon>
        <taxon>Bacillales</taxon>
        <taxon>Paenibacillaceae</taxon>
        <taxon>Paenibacillus</taxon>
    </lineage>
</organism>
<name>A0A1G9DZE2_9BACL</name>
<dbReference type="RefSeq" id="WP_090719093.1">
    <property type="nucleotide sequence ID" value="NZ_CBCSKY010000054.1"/>
</dbReference>
<proteinExistence type="predicted"/>
<dbReference type="OrthoDB" id="2613805at2"/>
<dbReference type="InterPro" id="IPR056091">
    <property type="entry name" value="DUF7674"/>
</dbReference>
<dbReference type="AlphaFoldDB" id="A0A1G9DZE2"/>
<dbReference type="Proteomes" id="UP000199050">
    <property type="component" value="Unassembled WGS sequence"/>
</dbReference>